<keyword evidence="3" id="KW-1185">Reference proteome</keyword>
<reference evidence="2 3" key="1">
    <citation type="submission" date="2016-07" db="EMBL/GenBank/DDBJ databases">
        <title>Pervasive Adenine N6-methylation of Active Genes in Fungi.</title>
        <authorList>
            <consortium name="DOE Joint Genome Institute"/>
            <person name="Mondo S.J."/>
            <person name="Dannebaum R.O."/>
            <person name="Kuo R.C."/>
            <person name="Labutti K."/>
            <person name="Haridas S."/>
            <person name="Kuo A."/>
            <person name="Salamov A."/>
            <person name="Ahrendt S.R."/>
            <person name="Lipzen A."/>
            <person name="Sullivan W."/>
            <person name="Andreopoulos W.B."/>
            <person name="Clum A."/>
            <person name="Lindquist E."/>
            <person name="Daum C."/>
            <person name="Ramamoorthy G.K."/>
            <person name="Gryganskyi A."/>
            <person name="Culley D."/>
            <person name="Magnuson J.K."/>
            <person name="James T.Y."/>
            <person name="O'Malley M.A."/>
            <person name="Stajich J.E."/>
            <person name="Spatafora J.W."/>
            <person name="Visel A."/>
            <person name="Grigoriev I.V."/>
        </authorList>
    </citation>
    <scope>NUCLEOTIDE SEQUENCE [LARGE SCALE GENOMIC DNA]</scope>
    <source>
        <strain evidence="2 3">CBS 115471</strain>
    </source>
</reference>
<dbReference type="EMBL" id="MCFA01000036">
    <property type="protein sequence ID" value="ORY13992.1"/>
    <property type="molecule type" value="Genomic_DNA"/>
</dbReference>
<proteinExistence type="predicted"/>
<evidence type="ECO:0000313" key="3">
    <source>
        <dbReference type="Proteomes" id="UP000193144"/>
    </source>
</evidence>
<feature type="compositionally biased region" description="Basic residues" evidence="1">
    <location>
        <begin position="122"/>
        <end position="140"/>
    </location>
</feature>
<gene>
    <name evidence="2" type="ORF">BCR34DRAFT_586035</name>
</gene>
<sequence length="282" mass="31508">MAPPPSSAQLQVTQAEQGWQLTKPAEWSIWMVSAAIKAIADERSPLTYASEDEGKMDVNKTMNFYEAHDEYQWPHFLKMNFDFNLTMRLRRALVTDVFVALQKNGSVVVQPSGLGTPESSTRGKKRTSQAKENKRAKRICQKQETQFVDEAEDSSDNSSSGSRIVREFMAEGMRELITRSGVDIEAYLGEVTDFIALADLVEDNVVANWNGPVACWGNDIPEQLKRKADLWRRASKSKMPRGETPKAHQEPSTRRIPIDLTSQTTPNTPSGGRSASSPESRS</sequence>
<organism evidence="2 3">
    <name type="scientific">Clohesyomyces aquaticus</name>
    <dbReference type="NCBI Taxonomy" id="1231657"/>
    <lineage>
        <taxon>Eukaryota</taxon>
        <taxon>Fungi</taxon>
        <taxon>Dikarya</taxon>
        <taxon>Ascomycota</taxon>
        <taxon>Pezizomycotina</taxon>
        <taxon>Dothideomycetes</taxon>
        <taxon>Pleosporomycetidae</taxon>
        <taxon>Pleosporales</taxon>
        <taxon>Lindgomycetaceae</taxon>
        <taxon>Clohesyomyces</taxon>
    </lineage>
</organism>
<feature type="region of interest" description="Disordered" evidence="1">
    <location>
        <begin position="110"/>
        <end position="163"/>
    </location>
</feature>
<evidence type="ECO:0000256" key="1">
    <source>
        <dbReference type="SAM" id="MobiDB-lite"/>
    </source>
</evidence>
<protein>
    <submittedName>
        <fullName evidence="2">Uncharacterized protein</fullName>
    </submittedName>
</protein>
<feature type="compositionally biased region" description="Basic and acidic residues" evidence="1">
    <location>
        <begin position="240"/>
        <end position="257"/>
    </location>
</feature>
<dbReference type="AlphaFoldDB" id="A0A1Y1ZUU7"/>
<accession>A0A1Y1ZUU7</accession>
<feature type="region of interest" description="Disordered" evidence="1">
    <location>
        <begin position="233"/>
        <end position="282"/>
    </location>
</feature>
<feature type="compositionally biased region" description="Polar residues" evidence="1">
    <location>
        <begin position="260"/>
        <end position="282"/>
    </location>
</feature>
<dbReference type="Proteomes" id="UP000193144">
    <property type="component" value="Unassembled WGS sequence"/>
</dbReference>
<dbReference type="OrthoDB" id="3735253at2759"/>
<name>A0A1Y1ZUU7_9PLEO</name>
<evidence type="ECO:0000313" key="2">
    <source>
        <dbReference type="EMBL" id="ORY13992.1"/>
    </source>
</evidence>
<comment type="caution">
    <text evidence="2">The sequence shown here is derived from an EMBL/GenBank/DDBJ whole genome shotgun (WGS) entry which is preliminary data.</text>
</comment>